<dbReference type="Pfam" id="PF05957">
    <property type="entry name" value="DUF883"/>
    <property type="match status" value="1"/>
</dbReference>
<evidence type="ECO:0000313" key="11">
    <source>
        <dbReference type="Proteomes" id="UP000031572"/>
    </source>
</evidence>
<keyword evidence="5" id="KW-0812">Transmembrane</keyword>
<dbReference type="Pfam" id="PF19029">
    <property type="entry name" value="DUF883_C"/>
    <property type="match status" value="1"/>
</dbReference>
<proteinExistence type="inferred from homology"/>
<dbReference type="OrthoDB" id="9181874at2"/>
<feature type="domain" description="DUF883" evidence="8">
    <location>
        <begin position="16"/>
        <end position="61"/>
    </location>
</feature>
<evidence type="ECO:0000256" key="3">
    <source>
        <dbReference type="ARBA" id="ARBA00022475"/>
    </source>
</evidence>
<dbReference type="EMBL" id="JWJG01000028">
    <property type="protein sequence ID" value="KIF81231.1"/>
    <property type="molecule type" value="Genomic_DNA"/>
</dbReference>
<evidence type="ECO:0008006" key="12">
    <source>
        <dbReference type="Google" id="ProtNLM"/>
    </source>
</evidence>
<evidence type="ECO:0000256" key="6">
    <source>
        <dbReference type="ARBA" id="ARBA00022989"/>
    </source>
</evidence>
<dbReference type="InterPro" id="IPR043604">
    <property type="entry name" value="DUF883_N"/>
</dbReference>
<dbReference type="InterPro" id="IPR010279">
    <property type="entry name" value="YqjD/ElaB"/>
</dbReference>
<organism evidence="10 11">
    <name type="scientific">Noviherbaspirillum autotrophicum</name>
    <dbReference type="NCBI Taxonomy" id="709839"/>
    <lineage>
        <taxon>Bacteria</taxon>
        <taxon>Pseudomonadati</taxon>
        <taxon>Pseudomonadota</taxon>
        <taxon>Betaproteobacteria</taxon>
        <taxon>Burkholderiales</taxon>
        <taxon>Oxalobacteraceae</taxon>
        <taxon>Noviherbaspirillum</taxon>
    </lineage>
</organism>
<reference evidence="10 11" key="1">
    <citation type="submission" date="2014-12" db="EMBL/GenBank/DDBJ databases">
        <title>Denitrispirillum autotrophicum gen. nov., sp. nov., Denitrifying, Facultatively Autotrophic Bacteria Isolated from Rice Paddy Soil.</title>
        <authorList>
            <person name="Ishii S."/>
            <person name="Ashida N."/>
            <person name="Ohno H."/>
            <person name="Otsuka S."/>
            <person name="Yokota A."/>
            <person name="Senoo K."/>
        </authorList>
    </citation>
    <scope>NUCLEOTIDE SEQUENCE [LARGE SCALE GENOMIC DNA]</scope>
    <source>
        <strain evidence="10 11">TSA66</strain>
    </source>
</reference>
<keyword evidence="11" id="KW-1185">Reference proteome</keyword>
<keyword evidence="7" id="KW-0472">Membrane</keyword>
<evidence type="ECO:0000259" key="8">
    <source>
        <dbReference type="Pfam" id="PF05957"/>
    </source>
</evidence>
<evidence type="ECO:0000256" key="5">
    <source>
        <dbReference type="ARBA" id="ARBA00022692"/>
    </source>
</evidence>
<evidence type="ECO:0000256" key="7">
    <source>
        <dbReference type="ARBA" id="ARBA00023136"/>
    </source>
</evidence>
<dbReference type="GO" id="GO:0043022">
    <property type="term" value="F:ribosome binding"/>
    <property type="evidence" value="ECO:0007669"/>
    <property type="project" value="InterPro"/>
</dbReference>
<dbReference type="GO" id="GO:0005886">
    <property type="term" value="C:plasma membrane"/>
    <property type="evidence" value="ECO:0007669"/>
    <property type="project" value="UniProtKB-SubCell"/>
</dbReference>
<keyword evidence="3" id="KW-1003">Cell membrane</keyword>
<gene>
    <name evidence="10" type="ORF">TSA66_11020</name>
</gene>
<dbReference type="Proteomes" id="UP000031572">
    <property type="component" value="Unassembled WGS sequence"/>
</dbReference>
<evidence type="ECO:0000256" key="2">
    <source>
        <dbReference type="ARBA" id="ARBA00010423"/>
    </source>
</evidence>
<dbReference type="AlphaFoldDB" id="A0A0C2BT46"/>
<evidence type="ECO:0000256" key="4">
    <source>
        <dbReference type="ARBA" id="ARBA00022519"/>
    </source>
</evidence>
<comment type="subcellular location">
    <subcellularLocation>
        <location evidence="1">Cell inner membrane</location>
        <topology evidence="1">Single-pass membrane protein</topology>
    </subcellularLocation>
</comment>
<protein>
    <recommendedName>
        <fullName evidence="12">DUF883 domain-containing protein</fullName>
    </recommendedName>
</protein>
<name>A0A0C2BT46_9BURK</name>
<sequence length="105" mass="11463">MDTTQQGTDVRNRLVNDLKLVIKDAEELLRSSGQQVDVGYQAARAKFESTVSNAKSGLTSLQGNVFANSREALANTNQYVQEHPWQSVSVGALAGLVLGMWLGRR</sequence>
<keyword evidence="6" id="KW-1133">Transmembrane helix</keyword>
<dbReference type="STRING" id="709839.TSA66_11020"/>
<evidence type="ECO:0000256" key="1">
    <source>
        <dbReference type="ARBA" id="ARBA00004377"/>
    </source>
</evidence>
<dbReference type="InterPro" id="IPR043605">
    <property type="entry name" value="DUF883_C"/>
</dbReference>
<evidence type="ECO:0000259" key="9">
    <source>
        <dbReference type="Pfam" id="PF19029"/>
    </source>
</evidence>
<keyword evidence="4" id="KW-0997">Cell inner membrane</keyword>
<dbReference type="PANTHER" id="PTHR35893">
    <property type="entry name" value="INNER MEMBRANE PROTEIN-RELATED"/>
    <property type="match status" value="1"/>
</dbReference>
<dbReference type="PANTHER" id="PTHR35893:SF3">
    <property type="entry name" value="INNER MEMBRANE PROTEIN"/>
    <property type="match status" value="1"/>
</dbReference>
<feature type="domain" description="DUF883" evidence="9">
    <location>
        <begin position="76"/>
        <end position="105"/>
    </location>
</feature>
<dbReference type="RefSeq" id="WP_040040056.1">
    <property type="nucleotide sequence ID" value="NZ_JWJG01000028.1"/>
</dbReference>
<comment type="caution">
    <text evidence="10">The sequence shown here is derived from an EMBL/GenBank/DDBJ whole genome shotgun (WGS) entry which is preliminary data.</text>
</comment>
<accession>A0A0C2BT46</accession>
<evidence type="ECO:0000313" key="10">
    <source>
        <dbReference type="EMBL" id="KIF81231.1"/>
    </source>
</evidence>
<comment type="similarity">
    <text evidence="2">Belongs to the ElaB/YgaM/YqjD family.</text>
</comment>